<evidence type="ECO:0000256" key="19">
    <source>
        <dbReference type="SAM" id="MobiDB-lite"/>
    </source>
</evidence>
<dbReference type="GO" id="GO:0048513">
    <property type="term" value="P:animal organ development"/>
    <property type="evidence" value="ECO:0007669"/>
    <property type="project" value="UniProtKB-ARBA"/>
</dbReference>
<comment type="catalytic activity">
    <reaction evidence="1">
        <text>S-ubiquitinyl-[E2 ubiquitin-conjugating enzyme]-L-cysteine + [acceptor protein]-L-lysine = [E2 ubiquitin-conjugating enzyme]-L-cysteine + N(6)-ubiquitinyl-[acceptor protein]-L-lysine.</text>
        <dbReference type="EC" id="2.3.2.26"/>
    </reaction>
</comment>
<name>A0A6A4WLX9_AMPAM</name>
<dbReference type="InterPro" id="IPR044611">
    <property type="entry name" value="E3A/B/C-like"/>
</dbReference>
<keyword evidence="5" id="KW-0963">Cytoplasm</keyword>
<dbReference type="GO" id="GO:0042752">
    <property type="term" value="P:regulation of circadian rhythm"/>
    <property type="evidence" value="ECO:0007669"/>
    <property type="project" value="UniProtKB-ARBA"/>
</dbReference>
<dbReference type="GO" id="GO:0080090">
    <property type="term" value="P:regulation of primary metabolic process"/>
    <property type="evidence" value="ECO:0007669"/>
    <property type="project" value="UniProtKB-ARBA"/>
</dbReference>
<proteinExistence type="predicted"/>
<dbReference type="GO" id="GO:0005634">
    <property type="term" value="C:nucleus"/>
    <property type="evidence" value="ECO:0007669"/>
    <property type="project" value="UniProtKB-SubCell"/>
</dbReference>
<keyword evidence="21" id="KW-0436">Ligase</keyword>
<feature type="compositionally biased region" description="Basic and acidic residues" evidence="19">
    <location>
        <begin position="394"/>
        <end position="403"/>
    </location>
</feature>
<dbReference type="Pfam" id="PF16558">
    <property type="entry name" value="AZUL"/>
    <property type="match status" value="1"/>
</dbReference>
<organism evidence="21 22">
    <name type="scientific">Amphibalanus amphitrite</name>
    <name type="common">Striped barnacle</name>
    <name type="synonym">Balanus amphitrite</name>
    <dbReference type="NCBI Taxonomy" id="1232801"/>
    <lineage>
        <taxon>Eukaryota</taxon>
        <taxon>Metazoa</taxon>
        <taxon>Ecdysozoa</taxon>
        <taxon>Arthropoda</taxon>
        <taxon>Crustacea</taxon>
        <taxon>Multicrustacea</taxon>
        <taxon>Cirripedia</taxon>
        <taxon>Thoracica</taxon>
        <taxon>Thoracicalcarea</taxon>
        <taxon>Balanomorpha</taxon>
        <taxon>Balanoidea</taxon>
        <taxon>Balanidae</taxon>
        <taxon>Amphibalaninae</taxon>
        <taxon>Amphibalanus</taxon>
    </lineage>
</organism>
<keyword evidence="11" id="KW-0862">Zinc</keyword>
<evidence type="ECO:0000256" key="14">
    <source>
        <dbReference type="ARBA" id="ARBA00023242"/>
    </source>
</evidence>
<dbReference type="SUPFAM" id="SSF56204">
    <property type="entry name" value="Hect, E3 ligase catalytic domain"/>
    <property type="match status" value="1"/>
</dbReference>
<comment type="subcellular location">
    <subcellularLocation>
        <location evidence="3">Cytoplasm</location>
    </subcellularLocation>
    <subcellularLocation>
        <location evidence="2">Nucleus</location>
    </subcellularLocation>
</comment>
<dbReference type="SMART" id="SM00119">
    <property type="entry name" value="HECTc"/>
    <property type="match status" value="1"/>
</dbReference>
<sequence length="875" mass="96988">MIRYAIRGRAADSEQSGQQEGAMKRAQVRQRIEQYYYQLTEGCGDANCANANCCSNVRVEPLPPNQAAARAVHLLTASAPLCEPLRHKVRRTAAGRGPSPPSTSRAAPTPAGDSPVAQQAAASAGAVCSAATTITAAPAAGATGTCNSSAASTATDQTWSADRLMTLVEESARARDYTAVIRAIGQIFSEPEALTSCFRRAPAEPPEKGQLDAGEKEVEGAAAAAEPPADQAEPPVDLAAARRLFALLFATGDSPFTTALVTALTTLADGLRASLQFAPAGARSSPADPVAVLLLVLEIPALSSSEFLELALPRLCQAAGWLPTVEQARLVRFWSRYPADRLRDMVQTLQQLISVKVIEQEATRGYQATDDESVTAPVRLLKLLYYASLVGGRRDPPSARDDTPEPAEAASPGGPLLLAAKESGRERAERDPLEVELDTRPIDCRVPLVGFDEFYNEPLSEVVEMDHDYRYYKEYPERFSFMRHPFVLTPATKSLGLYYDSRIRMYHERHLALVHNLVHGEGQPYLRLRVRRDFIIEDALIALEIMALENPDDLKKQLVVQFEGEQGVDEGGVSKEFFQLIVEAIFNPDYGMFTYSEETRAYWFNPTSFENDAQFTLIGIVVGLALYNNVILDMRFPMVVYRKLMGQKGTFEDLAELSPTLYRSLQSMLEYEGDDMEDVFMQTFQVGYTDVFGANLTHDLRANGAQIPVNRSNVQDFADRYADFLLNTSVVRQFGAFRRGFCMVTDESPLWGLFRPDEVELLDYDFHELEAGTEYDGGFSRDSPTVRNFWRVVHDDMSDDDRRRLLEFTTGSDRVPVGGLRKLKLIIARNGPDSERLPTAHTCFNVLLLPDYRTREKLRELLLKAVSFSKGFGML</sequence>
<comment type="caution">
    <text evidence="21">The sequence shown here is derived from an EMBL/GenBank/DDBJ whole genome shotgun (WGS) entry which is preliminary data.</text>
</comment>
<dbReference type="InterPro" id="IPR042556">
    <property type="entry name" value="AZUL_sf"/>
</dbReference>
<keyword evidence="13" id="KW-0090">Biological rhythms</keyword>
<feature type="compositionally biased region" description="Basic and acidic residues" evidence="19">
    <location>
        <begin position="202"/>
        <end position="219"/>
    </location>
</feature>
<accession>A0A6A4WLX9</accession>
<dbReference type="Proteomes" id="UP000440578">
    <property type="component" value="Unassembled WGS sequence"/>
</dbReference>
<dbReference type="GO" id="GO:0005737">
    <property type="term" value="C:cytoplasm"/>
    <property type="evidence" value="ECO:0007669"/>
    <property type="project" value="UniProtKB-SubCell"/>
</dbReference>
<dbReference type="GO" id="GO:0030518">
    <property type="term" value="P:nuclear receptor-mediated steroid hormone signaling pathway"/>
    <property type="evidence" value="ECO:0007669"/>
    <property type="project" value="UniProtKB-ARBA"/>
</dbReference>
<evidence type="ECO:0000256" key="9">
    <source>
        <dbReference type="ARBA" id="ARBA00022771"/>
    </source>
</evidence>
<feature type="active site" description="Glycyl thioester intermediate" evidence="18">
    <location>
        <position position="843"/>
    </location>
</feature>
<keyword evidence="7" id="KW-0808">Transferase</keyword>
<feature type="compositionally biased region" description="Low complexity" evidence="19">
    <location>
        <begin position="220"/>
        <end position="233"/>
    </location>
</feature>
<evidence type="ECO:0000256" key="18">
    <source>
        <dbReference type="PROSITE-ProRule" id="PRU00104"/>
    </source>
</evidence>
<dbReference type="GO" id="GO:0006511">
    <property type="term" value="P:ubiquitin-dependent protein catabolic process"/>
    <property type="evidence" value="ECO:0007669"/>
    <property type="project" value="UniProtKB-ARBA"/>
</dbReference>
<evidence type="ECO:0000313" key="21">
    <source>
        <dbReference type="EMBL" id="KAF0303632.1"/>
    </source>
</evidence>
<evidence type="ECO:0000259" key="20">
    <source>
        <dbReference type="PROSITE" id="PS50237"/>
    </source>
</evidence>
<protein>
    <recommendedName>
        <fullName evidence="15">Ubiquitin-protein ligase E3A</fullName>
        <ecNumber evidence="4">2.3.2.26</ecNumber>
    </recommendedName>
    <alternativeName>
        <fullName evidence="17">HECT-type ubiquitin transferase E3A</fullName>
    </alternativeName>
    <alternativeName>
        <fullName evidence="16">Oncogenic protein-associated protein E6-AP</fullName>
    </alternativeName>
</protein>
<dbReference type="Gene3D" id="3.30.2160.10">
    <property type="entry name" value="Hect, E3 ligase catalytic domain"/>
    <property type="match status" value="1"/>
</dbReference>
<dbReference type="GO" id="GO:0048731">
    <property type="term" value="P:system development"/>
    <property type="evidence" value="ECO:0007669"/>
    <property type="project" value="UniProtKB-ARBA"/>
</dbReference>
<feature type="compositionally biased region" description="Low complexity" evidence="19">
    <location>
        <begin position="406"/>
        <end position="416"/>
    </location>
</feature>
<evidence type="ECO:0000256" key="17">
    <source>
        <dbReference type="ARBA" id="ARBA00077264"/>
    </source>
</evidence>
<feature type="region of interest" description="Disordered" evidence="19">
    <location>
        <begin position="1"/>
        <end position="25"/>
    </location>
</feature>
<dbReference type="GO" id="GO:0010604">
    <property type="term" value="P:positive regulation of macromolecule metabolic process"/>
    <property type="evidence" value="ECO:0007669"/>
    <property type="project" value="UniProtKB-ARBA"/>
</dbReference>
<keyword evidence="14" id="KW-0539">Nucleus</keyword>
<evidence type="ECO:0000256" key="3">
    <source>
        <dbReference type="ARBA" id="ARBA00004496"/>
    </source>
</evidence>
<dbReference type="GO" id="GO:0000502">
    <property type="term" value="C:proteasome complex"/>
    <property type="evidence" value="ECO:0007669"/>
    <property type="project" value="UniProtKB-KW"/>
</dbReference>
<dbReference type="InterPro" id="IPR032353">
    <property type="entry name" value="AZUL"/>
</dbReference>
<evidence type="ECO:0000256" key="13">
    <source>
        <dbReference type="ARBA" id="ARBA00023108"/>
    </source>
</evidence>
<evidence type="ECO:0000256" key="5">
    <source>
        <dbReference type="ARBA" id="ARBA00022490"/>
    </source>
</evidence>
<dbReference type="Gene3D" id="3.30.2410.10">
    <property type="entry name" value="Hect, E3 ligase catalytic domain"/>
    <property type="match status" value="1"/>
</dbReference>
<keyword evidence="8" id="KW-0479">Metal-binding</keyword>
<dbReference type="OrthoDB" id="5981550at2759"/>
<reference evidence="21 22" key="1">
    <citation type="submission" date="2019-07" db="EMBL/GenBank/DDBJ databases">
        <title>Draft genome assembly of a fouling barnacle, Amphibalanus amphitrite (Darwin, 1854): The first reference genome for Thecostraca.</title>
        <authorList>
            <person name="Kim W."/>
        </authorList>
    </citation>
    <scope>NUCLEOTIDE SEQUENCE [LARGE SCALE GENOMIC DNA]</scope>
    <source>
        <strain evidence="21">SNU_AA5</strain>
        <tissue evidence="21">Soma without cirri and trophi</tissue>
    </source>
</reference>
<dbReference type="EC" id="2.3.2.26" evidence="4"/>
<evidence type="ECO:0000256" key="15">
    <source>
        <dbReference type="ARBA" id="ARBA00067504"/>
    </source>
</evidence>
<evidence type="ECO:0000256" key="11">
    <source>
        <dbReference type="ARBA" id="ARBA00022833"/>
    </source>
</evidence>
<dbReference type="FunFam" id="3.30.2410.10:FF:000003">
    <property type="entry name" value="probable E3 ubiquitin-protein ligase HERC4 isoform X1"/>
    <property type="match status" value="1"/>
</dbReference>
<keyword evidence="12" id="KW-0647">Proteasome</keyword>
<dbReference type="GO" id="GO:0061630">
    <property type="term" value="F:ubiquitin protein ligase activity"/>
    <property type="evidence" value="ECO:0007669"/>
    <property type="project" value="UniProtKB-EC"/>
</dbReference>
<dbReference type="PANTHER" id="PTHR45700:SF8">
    <property type="entry name" value="HECT-TYPE E3 UBIQUITIN TRANSFERASE"/>
    <property type="match status" value="1"/>
</dbReference>
<feature type="region of interest" description="Disordered" evidence="19">
    <location>
        <begin position="394"/>
        <end position="416"/>
    </location>
</feature>
<evidence type="ECO:0000256" key="2">
    <source>
        <dbReference type="ARBA" id="ARBA00004123"/>
    </source>
</evidence>
<feature type="compositionally biased region" description="Low complexity" evidence="19">
    <location>
        <begin position="94"/>
        <end position="118"/>
    </location>
</feature>
<dbReference type="GO" id="GO:0048511">
    <property type="term" value="P:rhythmic process"/>
    <property type="evidence" value="ECO:0007669"/>
    <property type="project" value="UniProtKB-KW"/>
</dbReference>
<dbReference type="EMBL" id="VIIS01000925">
    <property type="protein sequence ID" value="KAF0303632.1"/>
    <property type="molecule type" value="Genomic_DNA"/>
</dbReference>
<keyword evidence="6" id="KW-0597">Phosphoprotein</keyword>
<evidence type="ECO:0000256" key="8">
    <source>
        <dbReference type="ARBA" id="ARBA00022723"/>
    </source>
</evidence>
<keyword evidence="22" id="KW-1185">Reference proteome</keyword>
<evidence type="ECO:0000256" key="7">
    <source>
        <dbReference type="ARBA" id="ARBA00022679"/>
    </source>
</evidence>
<feature type="domain" description="HECT" evidence="20">
    <location>
        <begin position="550"/>
        <end position="875"/>
    </location>
</feature>
<evidence type="ECO:0000256" key="10">
    <source>
        <dbReference type="ARBA" id="ARBA00022786"/>
    </source>
</evidence>
<gene>
    <name evidence="21" type="primary">UBE3A_2</name>
    <name evidence="21" type="ORF">FJT64_002862</name>
</gene>
<dbReference type="InterPro" id="IPR000569">
    <property type="entry name" value="HECT_dom"/>
</dbReference>
<dbReference type="GO" id="GO:0008270">
    <property type="term" value="F:zinc ion binding"/>
    <property type="evidence" value="ECO:0007669"/>
    <property type="project" value="UniProtKB-KW"/>
</dbReference>
<feature type="region of interest" description="Disordered" evidence="19">
    <location>
        <begin position="91"/>
        <end position="118"/>
    </location>
</feature>
<evidence type="ECO:0000256" key="6">
    <source>
        <dbReference type="ARBA" id="ARBA00022553"/>
    </source>
</evidence>
<evidence type="ECO:0000313" key="22">
    <source>
        <dbReference type="Proteomes" id="UP000440578"/>
    </source>
</evidence>
<dbReference type="GO" id="GO:0016874">
    <property type="term" value="F:ligase activity"/>
    <property type="evidence" value="ECO:0007669"/>
    <property type="project" value="UniProtKB-KW"/>
</dbReference>
<dbReference type="CDD" id="cd00078">
    <property type="entry name" value="HECTc"/>
    <property type="match status" value="1"/>
</dbReference>
<evidence type="ECO:0000256" key="12">
    <source>
        <dbReference type="ARBA" id="ARBA00022942"/>
    </source>
</evidence>
<dbReference type="GO" id="GO:0009966">
    <property type="term" value="P:regulation of signal transduction"/>
    <property type="evidence" value="ECO:0007669"/>
    <property type="project" value="UniProtKB-ARBA"/>
</dbReference>
<dbReference type="Gene3D" id="6.10.130.10">
    <property type="entry name" value="Ubiquitin-protein ligase E3A, N-terminal zinc-binding domain (AZUL)"/>
    <property type="match status" value="1"/>
</dbReference>
<keyword evidence="10 18" id="KW-0833">Ubl conjugation pathway</keyword>
<dbReference type="FunFam" id="3.30.2160.10:FF:000004">
    <property type="entry name" value="probable E3 ubiquitin-protein ligase HERC4 isoform X1"/>
    <property type="match status" value="1"/>
</dbReference>
<dbReference type="PANTHER" id="PTHR45700">
    <property type="entry name" value="UBIQUITIN-PROTEIN LIGASE E3C"/>
    <property type="match status" value="1"/>
</dbReference>
<dbReference type="InterPro" id="IPR035983">
    <property type="entry name" value="Hect_E3_ubiquitin_ligase"/>
</dbReference>
<dbReference type="PROSITE" id="PS50237">
    <property type="entry name" value="HECT"/>
    <property type="match status" value="1"/>
</dbReference>
<dbReference type="GO" id="GO:0000209">
    <property type="term" value="P:protein polyubiquitination"/>
    <property type="evidence" value="ECO:0007669"/>
    <property type="project" value="InterPro"/>
</dbReference>
<dbReference type="AlphaFoldDB" id="A0A6A4WLX9"/>
<feature type="region of interest" description="Disordered" evidence="19">
    <location>
        <begin position="202"/>
        <end position="233"/>
    </location>
</feature>
<evidence type="ECO:0000256" key="1">
    <source>
        <dbReference type="ARBA" id="ARBA00000885"/>
    </source>
</evidence>
<evidence type="ECO:0000256" key="4">
    <source>
        <dbReference type="ARBA" id="ARBA00012485"/>
    </source>
</evidence>
<dbReference type="Pfam" id="PF00632">
    <property type="entry name" value="HECT"/>
    <property type="match status" value="1"/>
</dbReference>
<dbReference type="FunFam" id="3.90.1750.10:FF:000008">
    <property type="entry name" value="Putative ubiquitin-protein ligase E3A"/>
    <property type="match status" value="1"/>
</dbReference>
<evidence type="ECO:0000256" key="16">
    <source>
        <dbReference type="ARBA" id="ARBA00077235"/>
    </source>
</evidence>
<keyword evidence="9" id="KW-0863">Zinc-finger</keyword>
<dbReference type="Gene3D" id="3.90.1750.10">
    <property type="entry name" value="Hect, E3 ligase catalytic domains"/>
    <property type="match status" value="1"/>
</dbReference>